<dbReference type="Proteomes" id="UP000216498">
    <property type="component" value="Unassembled WGS sequence"/>
</dbReference>
<organism evidence="1 2">
    <name type="scientific">Virgibacillus indicus</name>
    <dbReference type="NCBI Taxonomy" id="2024554"/>
    <lineage>
        <taxon>Bacteria</taxon>
        <taxon>Bacillati</taxon>
        <taxon>Bacillota</taxon>
        <taxon>Bacilli</taxon>
        <taxon>Bacillales</taxon>
        <taxon>Bacillaceae</taxon>
        <taxon>Virgibacillus</taxon>
    </lineage>
</organism>
<protein>
    <submittedName>
        <fullName evidence="1">Uncharacterized protein</fullName>
    </submittedName>
</protein>
<proteinExistence type="predicted"/>
<evidence type="ECO:0000313" key="2">
    <source>
        <dbReference type="Proteomes" id="UP000216498"/>
    </source>
</evidence>
<dbReference type="EMBL" id="NPMS01000004">
    <property type="protein sequence ID" value="OZU88670.1"/>
    <property type="molecule type" value="Genomic_DNA"/>
</dbReference>
<reference evidence="1 2" key="1">
    <citation type="submission" date="2017-08" db="EMBL/GenBank/DDBJ databases">
        <title>Virgibacillus indicus sp. nov. and Virgibacillus profoundi sp. nov, two moderately halophilic bacteria isolated from marine sediment by using the Microfluidic Streak Plate.</title>
        <authorList>
            <person name="Xu B."/>
            <person name="Hu B."/>
            <person name="Wang J."/>
            <person name="Zhu Y."/>
            <person name="Huang L."/>
            <person name="Du W."/>
            <person name="Huang Y."/>
        </authorList>
    </citation>
    <scope>NUCLEOTIDE SEQUENCE [LARGE SCALE GENOMIC DNA]</scope>
    <source>
        <strain evidence="1 2">IO3-P2-C2</strain>
    </source>
</reference>
<comment type="caution">
    <text evidence="1">The sequence shown here is derived from an EMBL/GenBank/DDBJ whole genome shotgun (WGS) entry which is preliminary data.</text>
</comment>
<evidence type="ECO:0000313" key="1">
    <source>
        <dbReference type="EMBL" id="OZU88670.1"/>
    </source>
</evidence>
<keyword evidence="2" id="KW-1185">Reference proteome</keyword>
<dbReference type="OrthoDB" id="2970561at2"/>
<dbReference type="RefSeq" id="WP_094885761.1">
    <property type="nucleotide sequence ID" value="NZ_NPMS01000004.1"/>
</dbReference>
<sequence length="71" mass="8041">MKATNSGKNKQIIIHAGYSEASIICEALSSYQLAMQQLYGINSEEEKYIGELLHAIRNPEVIKQEACERER</sequence>
<gene>
    <name evidence="1" type="ORF">CIL03_10295</name>
</gene>
<accession>A0A265N9F5</accession>
<name>A0A265N9F5_9BACI</name>
<dbReference type="AlphaFoldDB" id="A0A265N9F5"/>